<dbReference type="PANTHER" id="PTHR21363:SF0">
    <property type="entry name" value="PREPHENATE DEHYDROGENASE [NADP(+)]"/>
    <property type="match status" value="1"/>
</dbReference>
<organism evidence="12 13">
    <name type="scientific">Acidaminobacter hydrogenoformans DSM 2784</name>
    <dbReference type="NCBI Taxonomy" id="1120920"/>
    <lineage>
        <taxon>Bacteria</taxon>
        <taxon>Bacillati</taxon>
        <taxon>Bacillota</taxon>
        <taxon>Clostridia</taxon>
        <taxon>Peptostreptococcales</taxon>
        <taxon>Acidaminobacteraceae</taxon>
        <taxon>Acidaminobacter</taxon>
    </lineage>
</organism>
<dbReference type="AlphaFoldDB" id="A0A1G5RTP9"/>
<dbReference type="UniPathway" id="UPA00122">
    <property type="reaction ID" value="UER00961"/>
</dbReference>
<feature type="domain" description="ACT" evidence="11">
    <location>
        <begin position="321"/>
        <end position="393"/>
    </location>
</feature>
<evidence type="ECO:0000259" key="10">
    <source>
        <dbReference type="PROSITE" id="PS51176"/>
    </source>
</evidence>
<evidence type="ECO:0000256" key="2">
    <source>
        <dbReference type="ARBA" id="ARBA00007964"/>
    </source>
</evidence>
<dbReference type="PROSITE" id="PS51671">
    <property type="entry name" value="ACT"/>
    <property type="match status" value="1"/>
</dbReference>
<evidence type="ECO:0000259" key="11">
    <source>
        <dbReference type="PROSITE" id="PS51671"/>
    </source>
</evidence>
<feature type="domain" description="Prephenate/arogenate dehydrogenase" evidence="10">
    <location>
        <begin position="13"/>
        <end position="316"/>
    </location>
</feature>
<evidence type="ECO:0000256" key="8">
    <source>
        <dbReference type="ARBA" id="ARBA00023141"/>
    </source>
</evidence>
<evidence type="ECO:0000256" key="5">
    <source>
        <dbReference type="ARBA" id="ARBA00022498"/>
    </source>
</evidence>
<dbReference type="InterPro" id="IPR046826">
    <property type="entry name" value="PDH_N"/>
</dbReference>
<keyword evidence="8" id="KW-0057">Aromatic amino acid biosynthesis</keyword>
<evidence type="ECO:0000256" key="1">
    <source>
        <dbReference type="ARBA" id="ARBA00005067"/>
    </source>
</evidence>
<dbReference type="Pfam" id="PF01842">
    <property type="entry name" value="ACT"/>
    <property type="match status" value="1"/>
</dbReference>
<evidence type="ECO:0000256" key="4">
    <source>
        <dbReference type="ARBA" id="ARBA00016891"/>
    </source>
</evidence>
<dbReference type="PANTHER" id="PTHR21363">
    <property type="entry name" value="PREPHENATE DEHYDROGENASE"/>
    <property type="match status" value="1"/>
</dbReference>
<dbReference type="SUPFAM" id="SSF51735">
    <property type="entry name" value="NAD(P)-binding Rossmann-fold domains"/>
    <property type="match status" value="1"/>
</dbReference>
<evidence type="ECO:0000256" key="7">
    <source>
        <dbReference type="ARBA" id="ARBA00023027"/>
    </source>
</evidence>
<dbReference type="Gene3D" id="1.10.3660.10">
    <property type="entry name" value="6-phosphogluconate dehydrogenase C-terminal like domain"/>
    <property type="match status" value="1"/>
</dbReference>
<dbReference type="InterPro" id="IPR045865">
    <property type="entry name" value="ACT-like_dom_sf"/>
</dbReference>
<keyword evidence="13" id="KW-1185">Reference proteome</keyword>
<dbReference type="SUPFAM" id="SSF55021">
    <property type="entry name" value="ACT-like"/>
    <property type="match status" value="1"/>
</dbReference>
<evidence type="ECO:0000256" key="6">
    <source>
        <dbReference type="ARBA" id="ARBA00023002"/>
    </source>
</evidence>
<dbReference type="STRING" id="1120920.SAMN03080599_00752"/>
<comment type="catalytic activity">
    <reaction evidence="9">
        <text>prephenate + NAD(+) = 3-(4-hydroxyphenyl)pyruvate + CO2 + NADH</text>
        <dbReference type="Rhea" id="RHEA:13869"/>
        <dbReference type="ChEBI" id="CHEBI:16526"/>
        <dbReference type="ChEBI" id="CHEBI:29934"/>
        <dbReference type="ChEBI" id="CHEBI:36242"/>
        <dbReference type="ChEBI" id="CHEBI:57540"/>
        <dbReference type="ChEBI" id="CHEBI:57945"/>
        <dbReference type="EC" id="1.3.1.12"/>
    </reaction>
</comment>
<dbReference type="InterPro" id="IPR002912">
    <property type="entry name" value="ACT_dom"/>
</dbReference>
<keyword evidence="6" id="KW-0560">Oxidoreductase</keyword>
<dbReference type="EMBL" id="FMWL01000002">
    <property type="protein sequence ID" value="SCZ77377.1"/>
    <property type="molecule type" value="Genomic_DNA"/>
</dbReference>
<gene>
    <name evidence="12" type="ORF">SAMN03080599_00752</name>
</gene>
<dbReference type="InterPro" id="IPR003099">
    <property type="entry name" value="Prephen_DH"/>
</dbReference>
<evidence type="ECO:0000313" key="12">
    <source>
        <dbReference type="EMBL" id="SCZ77377.1"/>
    </source>
</evidence>
<dbReference type="InterPro" id="IPR046825">
    <property type="entry name" value="PDH_C"/>
</dbReference>
<protein>
    <recommendedName>
        <fullName evidence="4">Prephenate dehydrogenase</fullName>
        <ecNumber evidence="3">1.3.1.12</ecNumber>
    </recommendedName>
</protein>
<dbReference type="Pfam" id="PF02153">
    <property type="entry name" value="PDH_N"/>
    <property type="match status" value="1"/>
</dbReference>
<proteinExistence type="inferred from homology"/>
<comment type="similarity">
    <text evidence="2">Belongs to the prephenate/arogenate dehydrogenase family.</text>
</comment>
<accession>A0A1G5RTP9</accession>
<dbReference type="EC" id="1.3.1.12" evidence="3"/>
<dbReference type="GO" id="GO:0004665">
    <property type="term" value="F:prephenate dehydrogenase (NADP+) activity"/>
    <property type="evidence" value="ECO:0007669"/>
    <property type="project" value="InterPro"/>
</dbReference>
<dbReference type="OrthoDB" id="9802008at2"/>
<evidence type="ECO:0000256" key="3">
    <source>
        <dbReference type="ARBA" id="ARBA00012068"/>
    </source>
</evidence>
<dbReference type="RefSeq" id="WP_092589529.1">
    <property type="nucleotide sequence ID" value="NZ_FMWL01000002.1"/>
</dbReference>
<keyword evidence="8" id="KW-0028">Amino-acid biosynthesis</keyword>
<sequence length="393" mass="41500">MHGSDSEEVPFFKSISIVGLGLIGGSLAKALRLKGYQGALDGYDPNPQTLEQARQSGLFTALALSPGGFNPDGSAAGGPVAQPVELVIVAVPLGKLREALVSALPLIGPGTVVMDVGSVKGTVHDTAVNVLTGTGAIFIGGHPMAGSEKGGFNAGSPILFENAYFFLTPDPHFEEAVKGVPAVELLKQMVLTIGGLPVITDPKAHDALTARLSHLPHLTASILVEVFAASLPTDQLKFAGGGFRDSTRIAMGDPALWRDIFVHNRSEVISSIDTLVEGLMRFRKNLQDVEDEAIVETLGEAQRLRSGLITIRPSEEVSLYPLRLELEDRPGILAEVTTLLAEHQLDIKDLALDHSRENQRGAFTLSFASNADRLIAASLLKASGIGIGVIDSD</sequence>
<dbReference type="InterPro" id="IPR050812">
    <property type="entry name" value="Preph/Arog_dehydrog"/>
</dbReference>
<dbReference type="GO" id="GO:0006571">
    <property type="term" value="P:tyrosine biosynthetic process"/>
    <property type="evidence" value="ECO:0007669"/>
    <property type="project" value="UniProtKB-UniPathway"/>
</dbReference>
<dbReference type="Gene3D" id="3.30.70.260">
    <property type="match status" value="1"/>
</dbReference>
<comment type="pathway">
    <text evidence="1">Amino-acid biosynthesis; L-tyrosine biosynthesis; (4-hydroxyphenyl)pyruvate from prephenate (NAD(+) route): step 1/1.</text>
</comment>
<dbReference type="InterPro" id="IPR036291">
    <property type="entry name" value="NAD(P)-bd_dom_sf"/>
</dbReference>
<dbReference type="GO" id="GO:0070403">
    <property type="term" value="F:NAD+ binding"/>
    <property type="evidence" value="ECO:0007669"/>
    <property type="project" value="InterPro"/>
</dbReference>
<dbReference type="InterPro" id="IPR008927">
    <property type="entry name" value="6-PGluconate_DH-like_C_sf"/>
</dbReference>
<evidence type="ECO:0000313" key="13">
    <source>
        <dbReference type="Proteomes" id="UP000199208"/>
    </source>
</evidence>
<keyword evidence="7" id="KW-0520">NAD</keyword>
<dbReference type="Pfam" id="PF20463">
    <property type="entry name" value="PDH_C"/>
    <property type="match status" value="1"/>
</dbReference>
<dbReference type="GO" id="GO:0008977">
    <property type="term" value="F:prephenate dehydrogenase (NAD+) activity"/>
    <property type="evidence" value="ECO:0007669"/>
    <property type="project" value="UniProtKB-EC"/>
</dbReference>
<dbReference type="Gene3D" id="3.40.50.720">
    <property type="entry name" value="NAD(P)-binding Rossmann-like Domain"/>
    <property type="match status" value="1"/>
</dbReference>
<dbReference type="PROSITE" id="PS51176">
    <property type="entry name" value="PDH_ADH"/>
    <property type="match status" value="1"/>
</dbReference>
<evidence type="ECO:0000256" key="9">
    <source>
        <dbReference type="ARBA" id="ARBA00049260"/>
    </source>
</evidence>
<reference evidence="12 13" key="1">
    <citation type="submission" date="2016-10" db="EMBL/GenBank/DDBJ databases">
        <authorList>
            <person name="de Groot N.N."/>
        </authorList>
    </citation>
    <scope>NUCLEOTIDE SEQUENCE [LARGE SCALE GENOMIC DNA]</scope>
    <source>
        <strain evidence="12 13">DSM 2784</strain>
    </source>
</reference>
<dbReference type="SUPFAM" id="SSF48179">
    <property type="entry name" value="6-phosphogluconate dehydrogenase C-terminal domain-like"/>
    <property type="match status" value="1"/>
</dbReference>
<dbReference type="Proteomes" id="UP000199208">
    <property type="component" value="Unassembled WGS sequence"/>
</dbReference>
<name>A0A1G5RTP9_9FIRM</name>
<keyword evidence="5" id="KW-0827">Tyrosine biosynthesis</keyword>